<evidence type="ECO:0000313" key="4">
    <source>
        <dbReference type="Proteomes" id="UP000193804"/>
    </source>
</evidence>
<dbReference type="InterPro" id="IPR007492">
    <property type="entry name" value="LytTR_DNA-bd_dom"/>
</dbReference>
<keyword evidence="1" id="KW-0812">Transmembrane</keyword>
<organism evidence="3 4">
    <name type="scientific">Marivirga sericea</name>
    <dbReference type="NCBI Taxonomy" id="1028"/>
    <lineage>
        <taxon>Bacteria</taxon>
        <taxon>Pseudomonadati</taxon>
        <taxon>Bacteroidota</taxon>
        <taxon>Cytophagia</taxon>
        <taxon>Cytophagales</taxon>
        <taxon>Marivirgaceae</taxon>
        <taxon>Marivirga</taxon>
    </lineage>
</organism>
<evidence type="ECO:0000259" key="2">
    <source>
        <dbReference type="PROSITE" id="PS50930"/>
    </source>
</evidence>
<dbReference type="Pfam" id="PF04397">
    <property type="entry name" value="LytTR"/>
    <property type="match status" value="1"/>
</dbReference>
<reference evidence="4" key="1">
    <citation type="submission" date="2017-04" db="EMBL/GenBank/DDBJ databases">
        <authorList>
            <person name="Varghese N."/>
            <person name="Submissions S."/>
        </authorList>
    </citation>
    <scope>NUCLEOTIDE SEQUENCE [LARGE SCALE GENOMIC DNA]</scope>
    <source>
        <strain evidence="4">DSM 4125</strain>
    </source>
</reference>
<feature type="domain" description="HTH LytTR-type" evidence="2">
    <location>
        <begin position="187"/>
        <end position="281"/>
    </location>
</feature>
<dbReference type="GO" id="GO:0003677">
    <property type="term" value="F:DNA binding"/>
    <property type="evidence" value="ECO:0007669"/>
    <property type="project" value="InterPro"/>
</dbReference>
<feature type="transmembrane region" description="Helical" evidence="1">
    <location>
        <begin position="12"/>
        <end position="32"/>
    </location>
</feature>
<sequence>MLSIFKKPHPFIFNSGSILIPGIFTFLLILLFRPLGFNSLPLNYVVAFALGFGLIASILVWFTVRLLQFIVPKSMEEDSWTLGKEVLLIFTVLVLIVLTIFIIFFSINVTEHGPWELFKMVFIKTLLFSAFPILFMVLFEQYNYQRKQLKEAEKLNQKVKAENGDVDVTHSITAENGQIALQLKTIEILWAQSDGNYLELFYLNEAKEIKKELIRNRLKNLAEQLPNDTFFHCHKSFLINLHQVQKVQGNARNFEVVLRYGSNPIPVARSKSSELKEKINRPE</sequence>
<feature type="transmembrane region" description="Helical" evidence="1">
    <location>
        <begin position="44"/>
        <end position="67"/>
    </location>
</feature>
<dbReference type="Proteomes" id="UP000193804">
    <property type="component" value="Unassembled WGS sequence"/>
</dbReference>
<keyword evidence="1" id="KW-1133">Transmembrane helix</keyword>
<dbReference type="PROSITE" id="PS50930">
    <property type="entry name" value="HTH_LYTTR"/>
    <property type="match status" value="1"/>
</dbReference>
<dbReference type="SMART" id="SM00850">
    <property type="entry name" value="LytTR"/>
    <property type="match status" value="1"/>
</dbReference>
<dbReference type="EMBL" id="FXAW01000001">
    <property type="protein sequence ID" value="SMG10623.1"/>
    <property type="molecule type" value="Genomic_DNA"/>
</dbReference>
<evidence type="ECO:0000256" key="1">
    <source>
        <dbReference type="SAM" id="Phobius"/>
    </source>
</evidence>
<name>A0A1X7I946_9BACT</name>
<dbReference type="PANTHER" id="PTHR37299:SF1">
    <property type="entry name" value="STAGE 0 SPORULATION PROTEIN A HOMOLOG"/>
    <property type="match status" value="1"/>
</dbReference>
<proteinExistence type="predicted"/>
<dbReference type="PANTHER" id="PTHR37299">
    <property type="entry name" value="TRANSCRIPTIONAL REGULATOR-RELATED"/>
    <property type="match status" value="1"/>
</dbReference>
<dbReference type="RefSeq" id="WP_085515352.1">
    <property type="nucleotide sequence ID" value="NZ_FXAW01000001.1"/>
</dbReference>
<feature type="transmembrane region" description="Helical" evidence="1">
    <location>
        <begin position="121"/>
        <end position="139"/>
    </location>
</feature>
<accession>A0A1X7I946</accession>
<evidence type="ECO:0000313" key="3">
    <source>
        <dbReference type="EMBL" id="SMG10623.1"/>
    </source>
</evidence>
<dbReference type="Gene3D" id="2.40.50.1020">
    <property type="entry name" value="LytTr DNA-binding domain"/>
    <property type="match status" value="1"/>
</dbReference>
<dbReference type="OrthoDB" id="1118393at2"/>
<feature type="transmembrane region" description="Helical" evidence="1">
    <location>
        <begin position="87"/>
        <end position="109"/>
    </location>
</feature>
<keyword evidence="4" id="KW-1185">Reference proteome</keyword>
<gene>
    <name evidence="3" type="ORF">SAMN05661096_00339</name>
</gene>
<protein>
    <submittedName>
        <fullName evidence="3">Transcriptional regulator, LytTR family</fullName>
    </submittedName>
</protein>
<dbReference type="InterPro" id="IPR046947">
    <property type="entry name" value="LytR-like"/>
</dbReference>
<dbReference type="AlphaFoldDB" id="A0A1X7I946"/>
<keyword evidence="1" id="KW-0472">Membrane</keyword>
<dbReference type="STRING" id="1028.SAMN05661096_00339"/>
<dbReference type="GO" id="GO:0000156">
    <property type="term" value="F:phosphorelay response regulator activity"/>
    <property type="evidence" value="ECO:0007669"/>
    <property type="project" value="InterPro"/>
</dbReference>